<feature type="compositionally biased region" description="Basic and acidic residues" evidence="1">
    <location>
        <begin position="509"/>
        <end position="518"/>
    </location>
</feature>
<comment type="caution">
    <text evidence="2">The sequence shown here is derived from an EMBL/GenBank/DDBJ whole genome shotgun (WGS) entry which is preliminary data.</text>
</comment>
<dbReference type="EMBL" id="JARIHO010000086">
    <property type="protein sequence ID" value="KAJ7307921.1"/>
    <property type="molecule type" value="Genomic_DNA"/>
</dbReference>
<dbReference type="AlphaFoldDB" id="A0AAD7EAU0"/>
<keyword evidence="3" id="KW-1185">Reference proteome</keyword>
<protein>
    <submittedName>
        <fullName evidence="2">Uncharacterized protein</fullName>
    </submittedName>
</protein>
<evidence type="ECO:0000313" key="3">
    <source>
        <dbReference type="Proteomes" id="UP001218218"/>
    </source>
</evidence>
<feature type="region of interest" description="Disordered" evidence="1">
    <location>
        <begin position="176"/>
        <end position="199"/>
    </location>
</feature>
<proteinExistence type="predicted"/>
<sequence>MARCLPNLNNVLPRPSASALTIHVPHPHLPHIQTTSTLTVYHTQRALAQLSFRNSTSVAPDLHAVASLAPHGTGLPTTADPWHVSDTTLTPARKNETVVPGAWSSVHSVYACGMREGGVDVRAGGRARTPACTRLDTRVQAGEGERDADAGPSSGALSPLCTVTRVFGGAGGASASLRMPAPAPDPSASASTSGVGESPPPAWPYEMWMHRTRRALLCEVPKRWWYLTKPDQYKRTAARDRMVGKLRYRKWFERESVARRMARRPEKNSGRQGVVVEANVAEVSGRALDGRLTLHEKSHANIGHGAKLARAHKADVKEPPAYCLTNPENIENCDEEKDKWQMERASFSQCFTIVHLIMLFDDKSTSRYWSAWTPGKASAHSLGTKRGTTARRREGIEHRSGEQRVQAAGSVCTGGGQRARVGWGSSAQGAAINHIIIGDCGHKRRCGGRIMSVRAARGYRQRARGQGAARAREAGSGQQTPGAAGNKPSARMAGSEPRGQQATSARSPGGERRGDGRRIASTGAAGSEREGGGYRARGARVATMVAWAIRARAWAASAQEWGLSTGAKEACGGPVHDQSLWGLQWPITASPGKLKGWGVGGFKEGNIVVLEAEKQSSPSQQEGQRQRRARVVEGESKVQMLMGTNDRPAWSGRGPAPSVKGGVAGPTVGAQIRRSAWCRTGRDLREN</sequence>
<gene>
    <name evidence="2" type="ORF">DFH08DRAFT_944486</name>
</gene>
<name>A0AAD7EAU0_9AGAR</name>
<evidence type="ECO:0000313" key="2">
    <source>
        <dbReference type="EMBL" id="KAJ7307921.1"/>
    </source>
</evidence>
<accession>A0AAD7EAU0</accession>
<dbReference type="Proteomes" id="UP001218218">
    <property type="component" value="Unassembled WGS sequence"/>
</dbReference>
<feature type="region of interest" description="Disordered" evidence="1">
    <location>
        <begin position="457"/>
        <end position="534"/>
    </location>
</feature>
<evidence type="ECO:0000256" key="1">
    <source>
        <dbReference type="SAM" id="MobiDB-lite"/>
    </source>
</evidence>
<organism evidence="2 3">
    <name type="scientific">Mycena albidolilacea</name>
    <dbReference type="NCBI Taxonomy" id="1033008"/>
    <lineage>
        <taxon>Eukaryota</taxon>
        <taxon>Fungi</taxon>
        <taxon>Dikarya</taxon>
        <taxon>Basidiomycota</taxon>
        <taxon>Agaricomycotina</taxon>
        <taxon>Agaricomycetes</taxon>
        <taxon>Agaricomycetidae</taxon>
        <taxon>Agaricales</taxon>
        <taxon>Marasmiineae</taxon>
        <taxon>Mycenaceae</taxon>
        <taxon>Mycena</taxon>
    </lineage>
</organism>
<reference evidence="2" key="1">
    <citation type="submission" date="2023-03" db="EMBL/GenBank/DDBJ databases">
        <title>Massive genome expansion in bonnet fungi (Mycena s.s.) driven by repeated elements and novel gene families across ecological guilds.</title>
        <authorList>
            <consortium name="Lawrence Berkeley National Laboratory"/>
            <person name="Harder C.B."/>
            <person name="Miyauchi S."/>
            <person name="Viragh M."/>
            <person name="Kuo A."/>
            <person name="Thoen E."/>
            <person name="Andreopoulos B."/>
            <person name="Lu D."/>
            <person name="Skrede I."/>
            <person name="Drula E."/>
            <person name="Henrissat B."/>
            <person name="Morin E."/>
            <person name="Kohler A."/>
            <person name="Barry K."/>
            <person name="LaButti K."/>
            <person name="Morin E."/>
            <person name="Salamov A."/>
            <person name="Lipzen A."/>
            <person name="Mereny Z."/>
            <person name="Hegedus B."/>
            <person name="Baldrian P."/>
            <person name="Stursova M."/>
            <person name="Weitz H."/>
            <person name="Taylor A."/>
            <person name="Grigoriev I.V."/>
            <person name="Nagy L.G."/>
            <person name="Martin F."/>
            <person name="Kauserud H."/>
        </authorList>
    </citation>
    <scope>NUCLEOTIDE SEQUENCE</scope>
    <source>
        <strain evidence="2">CBHHK002</strain>
    </source>
</reference>
<feature type="region of interest" description="Disordered" evidence="1">
    <location>
        <begin position="379"/>
        <end position="411"/>
    </location>
</feature>
<feature type="region of interest" description="Disordered" evidence="1">
    <location>
        <begin position="644"/>
        <end position="667"/>
    </location>
</feature>
<feature type="compositionally biased region" description="Basic and acidic residues" evidence="1">
    <location>
        <begin position="391"/>
        <end position="402"/>
    </location>
</feature>
<feature type="region of interest" description="Disordered" evidence="1">
    <location>
        <begin position="612"/>
        <end position="631"/>
    </location>
</feature>
<feature type="compositionally biased region" description="Low complexity" evidence="1">
    <location>
        <begin position="464"/>
        <end position="479"/>
    </location>
</feature>